<feature type="region of interest" description="Disordered" evidence="1">
    <location>
        <begin position="1"/>
        <end position="29"/>
    </location>
</feature>
<dbReference type="SUPFAM" id="SSF52047">
    <property type="entry name" value="RNI-like"/>
    <property type="match status" value="1"/>
</dbReference>
<evidence type="ECO:0000256" key="1">
    <source>
        <dbReference type="SAM" id="MobiDB-lite"/>
    </source>
</evidence>
<accession>A0AAW0GGF1</accession>
<keyword evidence="3" id="KW-1185">Reference proteome</keyword>
<evidence type="ECO:0008006" key="4">
    <source>
        <dbReference type="Google" id="ProtNLM"/>
    </source>
</evidence>
<protein>
    <recommendedName>
        <fullName evidence="4">F-box domain-containing protein</fullName>
    </recommendedName>
</protein>
<gene>
    <name evidence="2" type="ORF">QCA50_004286</name>
</gene>
<evidence type="ECO:0000313" key="3">
    <source>
        <dbReference type="Proteomes" id="UP001385951"/>
    </source>
</evidence>
<comment type="caution">
    <text evidence="2">The sequence shown here is derived from an EMBL/GenBank/DDBJ whole genome shotgun (WGS) entry which is preliminary data.</text>
</comment>
<dbReference type="AlphaFoldDB" id="A0AAW0GGF1"/>
<dbReference type="Gene3D" id="3.80.10.10">
    <property type="entry name" value="Ribonuclease Inhibitor"/>
    <property type="match status" value="1"/>
</dbReference>
<dbReference type="EMBL" id="JASBNA010000004">
    <property type="protein sequence ID" value="KAK7692653.1"/>
    <property type="molecule type" value="Genomic_DNA"/>
</dbReference>
<dbReference type="InterPro" id="IPR032675">
    <property type="entry name" value="LRR_dom_sf"/>
</dbReference>
<proteinExistence type="predicted"/>
<organism evidence="2 3">
    <name type="scientific">Cerrena zonata</name>
    <dbReference type="NCBI Taxonomy" id="2478898"/>
    <lineage>
        <taxon>Eukaryota</taxon>
        <taxon>Fungi</taxon>
        <taxon>Dikarya</taxon>
        <taxon>Basidiomycota</taxon>
        <taxon>Agaricomycotina</taxon>
        <taxon>Agaricomycetes</taxon>
        <taxon>Polyporales</taxon>
        <taxon>Cerrenaceae</taxon>
        <taxon>Cerrena</taxon>
    </lineage>
</organism>
<reference evidence="2 3" key="1">
    <citation type="submission" date="2022-09" db="EMBL/GenBank/DDBJ databases">
        <authorList>
            <person name="Palmer J.M."/>
        </authorList>
    </citation>
    <scope>NUCLEOTIDE SEQUENCE [LARGE SCALE GENOMIC DNA]</scope>
    <source>
        <strain evidence="2 3">DSM 7382</strain>
    </source>
</reference>
<name>A0AAW0GGF1_9APHY</name>
<evidence type="ECO:0000313" key="2">
    <source>
        <dbReference type="EMBL" id="KAK7692653.1"/>
    </source>
</evidence>
<dbReference type="Proteomes" id="UP001385951">
    <property type="component" value="Unassembled WGS sequence"/>
</dbReference>
<sequence length="532" mass="60505">MLSRNSNTVAEELQNHTQDDNSVEESQCDTPQSCQEAIALRRRSNAELPVSRLPNELLCHTFLEYITYYGKEEELGDLLTEEGIPFWKWWLILTRVCRHWRTVVLSTPMLWAELNPKVCRDPSLVKKFIFKSNLINLNIRVVIRHSDDEDSLQDSVLHILRESSRIAAIRVQCPLQQVILDSALQNGAVGPFSQLRELTVRAKNEDEPSILPLVFHETPRFLTQIDVSGVRWDWAMIATKLPATVTYLNITQTSEDSATKSSGSLEDVISALQNIPRLETLQLTHSLPSATGPKAIQPILLRNLKKLIIVDSSSYASALIQSLRTSTLDVSPLHHFDNFVLSRPYHMMIEELPSGMIIDGCMDKCQHSTGFEFRFQFDDPRWTPFEAWTYLLDDTGVKLFSSLTELDIYPLHVIQAPYMTRLFAHADQVETLKISVSFLPTSEALYSTSHNPSILPRLKTLTYLCAHNNIRFREEMEALCTALEKRKVVGYGLSHFILFSQCELALSNEVRSRIPAAVDVYDENFPGGMGRL</sequence>